<dbReference type="STRING" id="1209931.A0A135UU50"/>
<evidence type="ECO:0000259" key="1">
    <source>
        <dbReference type="Pfam" id="PF06985"/>
    </source>
</evidence>
<dbReference type="Proteomes" id="UP000070121">
    <property type="component" value="Unassembled WGS sequence"/>
</dbReference>
<protein>
    <submittedName>
        <fullName evidence="2">Heterokaryon incompatibility protein</fullName>
    </submittedName>
</protein>
<reference evidence="2 3" key="1">
    <citation type="submission" date="2014-02" db="EMBL/GenBank/DDBJ databases">
        <title>The genome sequence of Colletotrichum salicis CBS 607.94.</title>
        <authorList>
            <person name="Baroncelli R."/>
            <person name="Thon M.R."/>
        </authorList>
    </citation>
    <scope>NUCLEOTIDE SEQUENCE [LARGE SCALE GENOMIC DNA]</scope>
    <source>
        <strain evidence="2 3">CBS 607.94</strain>
    </source>
</reference>
<dbReference type="Pfam" id="PF06985">
    <property type="entry name" value="HET"/>
    <property type="match status" value="1"/>
</dbReference>
<dbReference type="AlphaFoldDB" id="A0A135UU50"/>
<dbReference type="PANTHER" id="PTHR33112:SF16">
    <property type="entry name" value="HETEROKARYON INCOMPATIBILITY DOMAIN-CONTAINING PROTEIN"/>
    <property type="match status" value="1"/>
</dbReference>
<dbReference type="EMBL" id="JFFI01001036">
    <property type="protein sequence ID" value="KXH63872.1"/>
    <property type="molecule type" value="Genomic_DNA"/>
</dbReference>
<sequence length="512" mass="58244">MEGSLPSGDIIFSILPYAKDGDSAAGFVYRRPLQRDVKSQKVFSAASRLYEECRKAHDQCRYGRDSVLPTRVIDVGTIQSPAMKLFINDVEEEGKYVALSYCWGGEQPGKLVKATLNRMTEEIRMSDLEQTVRDAVVVTRKLGFRYLWVDAFCIIQDCVQDKEKEIGKMALIYKNAAVMIAAGTAAKAQDGFLGMKGTYLPEDNFRIPMSSGLGTVYLRSGTHIPKHVIDTRGWVLQEFMLSSRMLFFSEYELLWQCKEIELRGVTGDGLEYLQPLESLPWLAFKDEAGSIFGVQEEEQRYIWMTVVEQYSRRFLGEADDRLNALKGITIELESLWRDVNTFGLWKRWFIEQLTWSKKGCDADRDAERKRLNRAPSWSWASLNGRIRYTGLLTTEFAKVRSMTLLEERTKPHNVVLSCPILTLDDVDESMIDEDEEWVTEYSDLADVSLEIGDRETEYLLLGKTLLGDAELLVALMVVEDEASGGVYRRVGLATFTDMNVLNSAKKRAVTIK</sequence>
<keyword evidence="3" id="KW-1185">Reference proteome</keyword>
<evidence type="ECO:0000313" key="2">
    <source>
        <dbReference type="EMBL" id="KXH63872.1"/>
    </source>
</evidence>
<comment type="caution">
    <text evidence="2">The sequence shown here is derived from an EMBL/GenBank/DDBJ whole genome shotgun (WGS) entry which is preliminary data.</text>
</comment>
<dbReference type="PANTHER" id="PTHR33112">
    <property type="entry name" value="DOMAIN PROTEIN, PUTATIVE-RELATED"/>
    <property type="match status" value="1"/>
</dbReference>
<name>A0A135UU50_9PEZI</name>
<dbReference type="OrthoDB" id="5125733at2759"/>
<accession>A0A135UU50</accession>
<evidence type="ECO:0000313" key="3">
    <source>
        <dbReference type="Proteomes" id="UP000070121"/>
    </source>
</evidence>
<gene>
    <name evidence="2" type="ORF">CSAL01_03106</name>
</gene>
<dbReference type="InterPro" id="IPR010730">
    <property type="entry name" value="HET"/>
</dbReference>
<feature type="domain" description="Heterokaryon incompatibility" evidence="1">
    <location>
        <begin position="96"/>
        <end position="238"/>
    </location>
</feature>
<proteinExistence type="predicted"/>
<organism evidence="2 3">
    <name type="scientific">Colletotrichum salicis</name>
    <dbReference type="NCBI Taxonomy" id="1209931"/>
    <lineage>
        <taxon>Eukaryota</taxon>
        <taxon>Fungi</taxon>
        <taxon>Dikarya</taxon>
        <taxon>Ascomycota</taxon>
        <taxon>Pezizomycotina</taxon>
        <taxon>Sordariomycetes</taxon>
        <taxon>Hypocreomycetidae</taxon>
        <taxon>Glomerellales</taxon>
        <taxon>Glomerellaceae</taxon>
        <taxon>Colletotrichum</taxon>
        <taxon>Colletotrichum acutatum species complex</taxon>
    </lineage>
</organism>